<dbReference type="Gramene" id="Kaladp0002s0070.1.v1.1">
    <property type="protein sequence ID" value="Kaladp0002s0070.1.v1.1.CDS.1"/>
    <property type="gene ID" value="Kaladp0002s0070.v1.1"/>
</dbReference>
<protein>
    <recommendedName>
        <fullName evidence="2">DUF1279 domain-containing protein</fullName>
    </recommendedName>
</protein>
<name>A0A7N0R977_KALFE</name>
<dbReference type="OMA" id="CECERIC"/>
<dbReference type="Proteomes" id="UP000594263">
    <property type="component" value="Unplaced"/>
</dbReference>
<dbReference type="GO" id="GO:0005739">
    <property type="term" value="C:mitochondrion"/>
    <property type="evidence" value="ECO:0007669"/>
    <property type="project" value="TreeGrafter"/>
</dbReference>
<dbReference type="AlphaFoldDB" id="A0A7N0R977"/>
<reference evidence="3" key="1">
    <citation type="submission" date="2021-01" db="UniProtKB">
        <authorList>
            <consortium name="EnsemblPlants"/>
        </authorList>
    </citation>
    <scope>IDENTIFICATION</scope>
</reference>
<dbReference type="PANTHER" id="PTHR21377">
    <property type="entry name" value="PROTEIN FAM210B, MITOCHONDRIAL"/>
    <property type="match status" value="1"/>
</dbReference>
<dbReference type="InterPro" id="IPR009688">
    <property type="entry name" value="FAM210A/B-like_dom"/>
</dbReference>
<evidence type="ECO:0000313" key="3">
    <source>
        <dbReference type="EnsemblPlants" id="Kaladp0002s0070.1.v1.1.CDS.1"/>
    </source>
</evidence>
<evidence type="ECO:0000256" key="1">
    <source>
        <dbReference type="SAM" id="MobiDB-lite"/>
    </source>
</evidence>
<feature type="domain" description="DUF1279" evidence="2">
    <location>
        <begin position="60"/>
        <end position="149"/>
    </location>
</feature>
<organism evidence="3 4">
    <name type="scientific">Kalanchoe fedtschenkoi</name>
    <name type="common">Lavender scallops</name>
    <name type="synonym">South American air plant</name>
    <dbReference type="NCBI Taxonomy" id="63787"/>
    <lineage>
        <taxon>Eukaryota</taxon>
        <taxon>Viridiplantae</taxon>
        <taxon>Streptophyta</taxon>
        <taxon>Embryophyta</taxon>
        <taxon>Tracheophyta</taxon>
        <taxon>Spermatophyta</taxon>
        <taxon>Magnoliopsida</taxon>
        <taxon>eudicotyledons</taxon>
        <taxon>Gunneridae</taxon>
        <taxon>Pentapetalae</taxon>
        <taxon>Saxifragales</taxon>
        <taxon>Crassulaceae</taxon>
        <taxon>Kalanchoe</taxon>
    </lineage>
</organism>
<dbReference type="InterPro" id="IPR045866">
    <property type="entry name" value="FAM210A/B-like"/>
</dbReference>
<feature type="compositionally biased region" description="Low complexity" evidence="1">
    <location>
        <begin position="12"/>
        <end position="33"/>
    </location>
</feature>
<keyword evidence="4" id="KW-1185">Reference proteome</keyword>
<feature type="region of interest" description="Disordered" evidence="1">
    <location>
        <begin position="1"/>
        <end position="36"/>
    </location>
</feature>
<proteinExistence type="predicted"/>
<accession>A0A7N0R977</accession>
<evidence type="ECO:0000313" key="4">
    <source>
        <dbReference type="Proteomes" id="UP000594263"/>
    </source>
</evidence>
<evidence type="ECO:0000259" key="2">
    <source>
        <dbReference type="Pfam" id="PF06916"/>
    </source>
</evidence>
<sequence length="167" mass="17790">MARARRCDARSSPKSPTSESESESESIPTRSSPQPASASLIARFMSSTQLHRSTRSESIFSVSAASITGFYLAIKSNVDVESIMENMGMSVSKEAAVEAVGEGSGEREVVEQNQTAEMAATSVGAIALAIMSDKALFPDRVSITVALMPPIARFLARRRVVQNSVCS</sequence>
<dbReference type="PANTHER" id="PTHR21377:SF0">
    <property type="entry name" value="PROTEIN FAM210B, MITOCHONDRIAL"/>
    <property type="match status" value="1"/>
</dbReference>
<feature type="compositionally biased region" description="Basic and acidic residues" evidence="1">
    <location>
        <begin position="1"/>
        <end position="11"/>
    </location>
</feature>
<dbReference type="EnsemblPlants" id="Kaladp0002s0070.1.v1.1">
    <property type="protein sequence ID" value="Kaladp0002s0070.1.v1.1.CDS.1"/>
    <property type="gene ID" value="Kaladp0002s0070.v1.1"/>
</dbReference>
<dbReference type="Pfam" id="PF06916">
    <property type="entry name" value="FAM210A-B_dom"/>
    <property type="match status" value="1"/>
</dbReference>